<name>A0AAE9C8N8_9CAUD</name>
<feature type="active site" evidence="1">
    <location>
        <position position="29"/>
    </location>
</feature>
<dbReference type="InterPro" id="IPR046390">
    <property type="entry name" value="NUCL_HEAD_T4"/>
</dbReference>
<comment type="function">
    <text evidence="1">During phage morphogenesis, plays an essential role in the head-tail joining step. The associated nuclease activity is essential for morphogenesis, possibly by cleaving packaged DNA to enable the joining of heads to tails. Displays both exo- and endonuclease activity.</text>
</comment>
<dbReference type="HAMAP" id="MF_04160">
    <property type="entry name" value="NUCL_HEAD_T4"/>
    <property type="match status" value="1"/>
</dbReference>
<keyword evidence="1" id="KW-0255">Endonuclease</keyword>
<dbReference type="GO" id="GO:0004519">
    <property type="term" value="F:endonuclease activity"/>
    <property type="evidence" value="ECO:0007669"/>
    <property type="project" value="UniProtKB-UniRule"/>
</dbReference>
<evidence type="ECO:0000313" key="3">
    <source>
        <dbReference type="EMBL" id="UGL60001.1"/>
    </source>
</evidence>
<keyword evidence="1" id="KW-0269">Exonuclease</keyword>
<dbReference type="RefSeq" id="YP_010651022.1">
    <property type="nucleotide sequence ID" value="NC_070780.1"/>
</dbReference>
<dbReference type="InterPro" id="IPR014833">
    <property type="entry name" value="TnsA_N"/>
</dbReference>
<proteinExistence type="inferred from homology"/>
<evidence type="ECO:0000256" key="1">
    <source>
        <dbReference type="HAMAP-Rule" id="MF_04160"/>
    </source>
</evidence>
<reference evidence="3 4" key="1">
    <citation type="submission" date="2021-02" db="EMBL/GenBank/DDBJ databases">
        <authorList>
            <person name="Zhang R."/>
            <person name="Yu X."/>
            <person name="Xu J."/>
            <person name="Liu X."/>
        </authorList>
    </citation>
    <scope>NUCLEOTIDE SEQUENCE [LARGE SCALE GENOMIC DNA]</scope>
</reference>
<dbReference type="Pfam" id="PF08722">
    <property type="entry name" value="Tn7_TnsA-like_N"/>
    <property type="match status" value="1"/>
</dbReference>
<keyword evidence="1" id="KW-0540">Nuclease</keyword>
<feature type="active site" evidence="1">
    <location>
        <position position="84"/>
    </location>
</feature>
<keyword evidence="4" id="KW-1185">Reference proteome</keyword>
<keyword evidence="1" id="KW-0378">Hydrolase</keyword>
<dbReference type="EC" id="3.1.-.-" evidence="1"/>
<dbReference type="Proteomes" id="UP000828108">
    <property type="component" value="Segment"/>
</dbReference>
<feature type="domain" description="TnsA endonuclease N-terminal" evidence="2">
    <location>
        <begin position="39"/>
        <end position="139"/>
    </location>
</feature>
<evidence type="ECO:0000313" key="4">
    <source>
        <dbReference type="Proteomes" id="UP000828108"/>
    </source>
</evidence>
<dbReference type="KEGG" id="vg:77926613"/>
<organism evidence="3 4">
    <name type="scientific">Escherichia phage vB_EcoM_RZ</name>
    <dbReference type="NCBI Taxonomy" id="2893954"/>
    <lineage>
        <taxon>Viruses</taxon>
        <taxon>Duplodnaviria</taxon>
        <taxon>Heunggongvirae</taxon>
        <taxon>Uroviricota</taxon>
        <taxon>Caudoviricetes</taxon>
        <taxon>Pantevenvirales</taxon>
        <taxon>Straboviridae</taxon>
        <taxon>Tevenvirinae</taxon>
        <taxon>Gaprivervirus</taxon>
        <taxon>Gaprivervirus arezed</taxon>
    </lineage>
</organism>
<comment type="similarity">
    <text evidence="1">Belongs to the Caudovirales head completion nuclease family.</text>
</comment>
<protein>
    <recommendedName>
        <fullName evidence="1">Head completion nuclease</fullName>
        <ecNumber evidence="1">3.1.-.-</ecNumber>
    </recommendedName>
</protein>
<evidence type="ECO:0000259" key="2">
    <source>
        <dbReference type="Pfam" id="PF08722"/>
    </source>
</evidence>
<dbReference type="EMBL" id="MW598459">
    <property type="protein sequence ID" value="UGL60001.1"/>
    <property type="molecule type" value="Genomic_DNA"/>
</dbReference>
<sequence length="150" mass="17841">MAYSGKWQPKNVAKYKGDWKKITYRSNWEKFVFNWLDNHPDVIQWGSETVIIPYFSNADGKKRRYYMDMWVKFSNGQQFFFEVKPKKETRPPAKPVNTTAASKKRFMNEMYTWAVNKDKWKAAQAVADKMGIQFRLITEDALRKMGYKGL</sequence>
<dbReference type="GeneID" id="77926613"/>
<accession>A0AAE9C8N8</accession>
<feature type="active site" evidence="1">
    <location>
        <position position="68"/>
    </location>
</feature>
<dbReference type="GO" id="GO:0004527">
    <property type="term" value="F:exonuclease activity"/>
    <property type="evidence" value="ECO:0007669"/>
    <property type="project" value="UniProtKB-UniRule"/>
</dbReference>